<dbReference type="Proteomes" id="UP000266673">
    <property type="component" value="Unassembled WGS sequence"/>
</dbReference>
<evidence type="ECO:0000256" key="1">
    <source>
        <dbReference type="SAM" id="MobiDB-lite"/>
    </source>
</evidence>
<organism evidence="2 3">
    <name type="scientific">Gigaspora rosea</name>
    <dbReference type="NCBI Taxonomy" id="44941"/>
    <lineage>
        <taxon>Eukaryota</taxon>
        <taxon>Fungi</taxon>
        <taxon>Fungi incertae sedis</taxon>
        <taxon>Mucoromycota</taxon>
        <taxon>Glomeromycotina</taxon>
        <taxon>Glomeromycetes</taxon>
        <taxon>Diversisporales</taxon>
        <taxon>Gigasporaceae</taxon>
        <taxon>Gigaspora</taxon>
    </lineage>
</organism>
<keyword evidence="3" id="KW-1185">Reference proteome</keyword>
<feature type="compositionally biased region" description="Basic and acidic residues" evidence="1">
    <location>
        <begin position="164"/>
        <end position="176"/>
    </location>
</feature>
<protein>
    <submittedName>
        <fullName evidence="2">Uncharacterized protein</fullName>
    </submittedName>
</protein>
<feature type="compositionally biased region" description="Basic and acidic residues" evidence="1">
    <location>
        <begin position="136"/>
        <end position="150"/>
    </location>
</feature>
<evidence type="ECO:0000313" key="3">
    <source>
        <dbReference type="Proteomes" id="UP000266673"/>
    </source>
</evidence>
<dbReference type="AlphaFoldDB" id="A0A397USP1"/>
<proteinExistence type="predicted"/>
<reference evidence="2 3" key="1">
    <citation type="submission" date="2018-06" db="EMBL/GenBank/DDBJ databases">
        <title>Comparative genomics reveals the genomic features of Rhizophagus irregularis, R. cerebriforme, R. diaphanum and Gigaspora rosea, and their symbiotic lifestyle signature.</title>
        <authorList>
            <person name="Morin E."/>
            <person name="San Clemente H."/>
            <person name="Chen E.C.H."/>
            <person name="De La Providencia I."/>
            <person name="Hainaut M."/>
            <person name="Kuo A."/>
            <person name="Kohler A."/>
            <person name="Murat C."/>
            <person name="Tang N."/>
            <person name="Roy S."/>
            <person name="Loubradou J."/>
            <person name="Henrissat B."/>
            <person name="Grigoriev I.V."/>
            <person name="Corradi N."/>
            <person name="Roux C."/>
            <person name="Martin F.M."/>
        </authorList>
    </citation>
    <scope>NUCLEOTIDE SEQUENCE [LARGE SCALE GENOMIC DNA]</scope>
    <source>
        <strain evidence="2 3">DAOM 194757</strain>
    </source>
</reference>
<comment type="caution">
    <text evidence="2">The sequence shown here is derived from an EMBL/GenBank/DDBJ whole genome shotgun (WGS) entry which is preliminary data.</text>
</comment>
<gene>
    <name evidence="2" type="ORF">C2G38_2199647</name>
</gene>
<feature type="region of interest" description="Disordered" evidence="1">
    <location>
        <begin position="54"/>
        <end position="213"/>
    </location>
</feature>
<sequence>MDPQLPFWKNSKLNNRVRKRSAELGPTAPLIRTKIHIYVLDLLFHPNTNVNDPNFRGDSGLQDLDRVSLTSDSRPQKRRTDFNGINDTNNEGLNSKQSPTKELDPDLPKPPNLTTTTNGPQDKTFSERTKPPTNEDLTKQDMDHPKDGKPSKSKRKPIPRLRRRPQDKTSQDEEIKTGTTRVTRLEPKTSPAYDKIAKIRRPRKTMTPKTPEDTNYYDEVYEIQERQRL</sequence>
<dbReference type="EMBL" id="QKWP01000986">
    <property type="protein sequence ID" value="RIB12822.1"/>
    <property type="molecule type" value="Genomic_DNA"/>
</dbReference>
<accession>A0A397USP1</accession>
<evidence type="ECO:0000313" key="2">
    <source>
        <dbReference type="EMBL" id="RIB12822.1"/>
    </source>
</evidence>
<feature type="compositionally biased region" description="Basic residues" evidence="1">
    <location>
        <begin position="151"/>
        <end position="163"/>
    </location>
</feature>
<feature type="compositionally biased region" description="Polar residues" evidence="1">
    <location>
        <begin position="83"/>
        <end position="98"/>
    </location>
</feature>
<name>A0A397USP1_9GLOM</name>